<sequence>MAALEFVTIAYKAVAAVADRSSDVDDDPDIRPVTANVDLIYRVPPGFAFRASQYEPNPVGNPGVHDPTDIGVESFECRLDEGQLLTLGGRPVLVVANTPVLEWPYGDLYMDVKFRNVVFNRKTQPWSPFAIKLPTAGGTTVNLTTVTRYPYVPRERYAEHFARLTPQ</sequence>
<dbReference type="KEGG" id="vg:29125856"/>
<proteinExistence type="predicted"/>
<keyword evidence="2" id="KW-1185">Reference proteome</keyword>
<dbReference type="Proteomes" id="UP000201826">
    <property type="component" value="Segment"/>
</dbReference>
<name>A0A142F2R3_9CAUD</name>
<dbReference type="GeneID" id="29125856"/>
<dbReference type="EMBL" id="KU728633">
    <property type="protein sequence ID" value="AMQ67070.1"/>
    <property type="molecule type" value="Genomic_DNA"/>
</dbReference>
<evidence type="ECO:0000313" key="2">
    <source>
        <dbReference type="Proteomes" id="UP000201826"/>
    </source>
</evidence>
<dbReference type="RefSeq" id="YP_009303282.1">
    <property type="nucleotide sequence ID" value="NC_031253.1"/>
</dbReference>
<organism evidence="1 2">
    <name type="scientific">Mycobacterium phage Bipper</name>
    <dbReference type="NCBI Taxonomy" id="1805457"/>
    <lineage>
        <taxon>Viruses</taxon>
        <taxon>Duplodnaviria</taxon>
        <taxon>Heunggongvirae</taxon>
        <taxon>Uroviricota</taxon>
        <taxon>Caudoviricetes</taxon>
        <taxon>Bippervirus</taxon>
        <taxon>Bippervirus bipper</taxon>
    </lineage>
</organism>
<gene>
    <name evidence="1" type="primary">135</name>
    <name evidence="1" type="ORF">SEA_BIPPER_135</name>
</gene>
<evidence type="ECO:0000313" key="1">
    <source>
        <dbReference type="EMBL" id="AMQ67070.1"/>
    </source>
</evidence>
<protein>
    <submittedName>
        <fullName evidence="1">Uncharacterized protein</fullName>
    </submittedName>
</protein>
<reference evidence="2" key="1">
    <citation type="submission" date="2016-02" db="EMBL/GenBank/DDBJ databases">
        <authorList>
            <person name="Isern S."/>
            <person name="Barcellona C.M."/>
            <person name="Dozier K.D."/>
            <person name="Faust J.M."/>
            <person name="Fedrick A.J."/>
            <person name="Gagliardi L.E."/>
            <person name="Gatt S.M."/>
            <person name="Gleason P.S."/>
            <person name="Gomez E.A."/>
            <person name="Hoffman A.M."/>
            <person name="Jenkins M."/>
            <person name="Jones M.J."/>
            <person name="Lang J.F."/>
            <person name="Lequay S.M."/>
            <person name="Mars P.J."/>
            <person name="Mtchedlidze N."/>
            <person name="Osking Z.B."/>
            <person name="Paul L.M."/>
            <person name="Pica A.N."/>
            <person name="Robison M.D."/>
            <person name="Rodriguez D."/>
            <person name="Rosales K.A."/>
            <person name="Saravis L.E."/>
            <person name="Sisson B.M."/>
            <person name="Tan A.L."/>
            <person name="Voltaire R."/>
            <person name="Michael S.F."/>
            <person name="Warner M.H."/>
            <person name="Bradley K.W."/>
            <person name="Asai D.J."/>
            <person name="Bowman C.A."/>
            <person name="Russell D.A."/>
            <person name="Pope W.H."/>
            <person name="Jacobs-Sera D."/>
            <person name="Hendrix R.W."/>
            <person name="Hatfull G.F."/>
        </authorList>
    </citation>
    <scope>NUCLEOTIDE SEQUENCE [LARGE SCALE GENOMIC DNA]</scope>
</reference>
<accession>A0A142F2R3</accession>